<accession>A0ABY0HGX0</accession>
<dbReference type="Gene3D" id="1.20.58.340">
    <property type="entry name" value="Magnesium transport protein CorA, transmembrane region"/>
    <property type="match status" value="1"/>
</dbReference>
<dbReference type="EMBL" id="QJNS01000019">
    <property type="protein sequence ID" value="RYO93206.1"/>
    <property type="molecule type" value="Genomic_DNA"/>
</dbReference>
<comment type="caution">
    <text evidence="3">The sequence shown here is derived from an EMBL/GenBank/DDBJ whole genome shotgun (WGS) entry which is preliminary data.</text>
</comment>
<keyword evidence="2" id="KW-0812">Transmembrane</keyword>
<organism evidence="3 4">
    <name type="scientific">Monosporascus cannonballus</name>
    <dbReference type="NCBI Taxonomy" id="155416"/>
    <lineage>
        <taxon>Eukaryota</taxon>
        <taxon>Fungi</taxon>
        <taxon>Dikarya</taxon>
        <taxon>Ascomycota</taxon>
        <taxon>Pezizomycotina</taxon>
        <taxon>Sordariomycetes</taxon>
        <taxon>Xylariomycetidae</taxon>
        <taxon>Xylariales</taxon>
        <taxon>Xylariales incertae sedis</taxon>
        <taxon>Monosporascus</taxon>
    </lineage>
</organism>
<proteinExistence type="predicted"/>
<reference evidence="3 4" key="1">
    <citation type="submission" date="2018-06" db="EMBL/GenBank/DDBJ databases">
        <title>Complete Genomes of Monosporascus.</title>
        <authorList>
            <person name="Robinson A.J."/>
            <person name="Natvig D.O."/>
        </authorList>
    </citation>
    <scope>NUCLEOTIDE SEQUENCE [LARGE SCALE GENOMIC DNA]</scope>
    <source>
        <strain evidence="3 4">CBS 609.92</strain>
    </source>
</reference>
<evidence type="ECO:0000256" key="1">
    <source>
        <dbReference type="SAM" id="MobiDB-lite"/>
    </source>
</evidence>
<keyword evidence="2" id="KW-0472">Membrane</keyword>
<evidence type="ECO:0000256" key="2">
    <source>
        <dbReference type="SAM" id="Phobius"/>
    </source>
</evidence>
<protein>
    <recommendedName>
        <fullName evidence="5">Magnesium transporter</fullName>
    </recommendedName>
</protein>
<keyword evidence="4" id="KW-1185">Reference proteome</keyword>
<feature type="transmembrane region" description="Helical" evidence="2">
    <location>
        <begin position="285"/>
        <end position="303"/>
    </location>
</feature>
<name>A0ABY0HGX0_9PEZI</name>
<evidence type="ECO:0000313" key="4">
    <source>
        <dbReference type="Proteomes" id="UP000294003"/>
    </source>
</evidence>
<dbReference type="Proteomes" id="UP000294003">
    <property type="component" value="Unassembled WGS sequence"/>
</dbReference>
<keyword evidence="2" id="KW-1133">Transmembrane helix</keyword>
<evidence type="ECO:0000313" key="3">
    <source>
        <dbReference type="EMBL" id="RYO93206.1"/>
    </source>
</evidence>
<gene>
    <name evidence="3" type="ORF">DL762_001155</name>
</gene>
<feature type="compositionally biased region" description="Basic and acidic residues" evidence="1">
    <location>
        <begin position="174"/>
        <end position="183"/>
    </location>
</feature>
<feature type="transmembrane region" description="Helical" evidence="2">
    <location>
        <begin position="247"/>
        <end position="273"/>
    </location>
</feature>
<feature type="region of interest" description="Disordered" evidence="1">
    <location>
        <begin position="164"/>
        <end position="183"/>
    </location>
</feature>
<sequence length="321" mass="36660">MKPVVWEPQSPSIVYNCKSDTESPAGENDIAMSTTCFTGKHITFAVMYGCTESVMQDTMMWLKRLKGSGKISAFHPLILPMVFAEFERKRLLNMLDRQGSHLNQRIIDMENKLTGRLYGDDRNITERDCETTKLWVDVSRLQNGLQSLKAELMSMIDHLDTLSKNELGPGENGSDNHSREREAGSAIRSRLLEMVTEFDSKIRHCEGLLGGIALATQMEWNYYSRRDAGATIEIAVASKRDSSQMRYISYLGMMFLPGTFLATMFSMTFFNWIPPDSNETISPWVSIYLGMTVVSTGCIIWYYRKQMRRKVDSGVEWEEKV</sequence>
<evidence type="ECO:0008006" key="5">
    <source>
        <dbReference type="Google" id="ProtNLM"/>
    </source>
</evidence>